<reference evidence="1 2" key="1">
    <citation type="submission" date="2021-08" db="EMBL/GenBank/DDBJ databases">
        <title>Draft Genome Sequence of Phanerochaete sordida strain YK-624.</title>
        <authorList>
            <person name="Mori T."/>
            <person name="Dohra H."/>
            <person name="Suzuki T."/>
            <person name="Kawagishi H."/>
            <person name="Hirai H."/>
        </authorList>
    </citation>
    <scope>NUCLEOTIDE SEQUENCE [LARGE SCALE GENOMIC DNA]</scope>
    <source>
        <strain evidence="1 2">YK-624</strain>
    </source>
</reference>
<proteinExistence type="predicted"/>
<organism evidence="1 2">
    <name type="scientific">Phanerochaete sordida</name>
    <dbReference type="NCBI Taxonomy" id="48140"/>
    <lineage>
        <taxon>Eukaryota</taxon>
        <taxon>Fungi</taxon>
        <taxon>Dikarya</taxon>
        <taxon>Basidiomycota</taxon>
        <taxon>Agaricomycotina</taxon>
        <taxon>Agaricomycetes</taxon>
        <taxon>Polyporales</taxon>
        <taxon>Phanerochaetaceae</taxon>
        <taxon>Phanerochaete</taxon>
    </lineage>
</organism>
<evidence type="ECO:0000313" key="1">
    <source>
        <dbReference type="EMBL" id="GJE85375.1"/>
    </source>
</evidence>
<evidence type="ECO:0000313" key="2">
    <source>
        <dbReference type="Proteomes" id="UP000703269"/>
    </source>
</evidence>
<accession>A0A9P3L7V0</accession>
<dbReference type="EMBL" id="BPQB01000002">
    <property type="protein sequence ID" value="GJE85375.1"/>
    <property type="molecule type" value="Genomic_DNA"/>
</dbReference>
<name>A0A9P3L7V0_9APHY</name>
<sequence length="78" mass="8157">MFLYRRGLATINTCHRSTPSVSLVEGATRNVTSARFGNSVSLCGRAPPAPSGSGSQKRVCEAPRGSLHGSLNSSCVSY</sequence>
<comment type="caution">
    <text evidence="1">The sequence shown here is derived from an EMBL/GenBank/DDBJ whole genome shotgun (WGS) entry which is preliminary data.</text>
</comment>
<keyword evidence="2" id="KW-1185">Reference proteome</keyword>
<gene>
    <name evidence="1" type="ORF">PsYK624_014540</name>
</gene>
<dbReference type="AlphaFoldDB" id="A0A9P3L7V0"/>
<protein>
    <submittedName>
        <fullName evidence="1">Uncharacterized protein</fullName>
    </submittedName>
</protein>
<dbReference type="Proteomes" id="UP000703269">
    <property type="component" value="Unassembled WGS sequence"/>
</dbReference>